<dbReference type="GeneID" id="25918378"/>
<proteinExistence type="predicted"/>
<dbReference type="EMBL" id="KQ254120">
    <property type="protein sequence ID" value="KNC69611.1"/>
    <property type="molecule type" value="Genomic_DNA"/>
</dbReference>
<keyword evidence="2" id="KW-1185">Reference proteome</keyword>
<dbReference type="AlphaFoldDB" id="A0A0L0EYZ0"/>
<dbReference type="RefSeq" id="XP_014143513.1">
    <property type="nucleotide sequence ID" value="XM_014288038.1"/>
</dbReference>
<feature type="non-terminal residue" evidence="1">
    <location>
        <position position="55"/>
    </location>
</feature>
<dbReference type="Proteomes" id="UP000054560">
    <property type="component" value="Unassembled WGS sequence"/>
</dbReference>
<gene>
    <name evidence="1" type="ORF">SARC_17874</name>
</gene>
<organism evidence="1 2">
    <name type="scientific">Sphaeroforma arctica JP610</name>
    <dbReference type="NCBI Taxonomy" id="667725"/>
    <lineage>
        <taxon>Eukaryota</taxon>
        <taxon>Ichthyosporea</taxon>
        <taxon>Ichthyophonida</taxon>
        <taxon>Sphaeroforma</taxon>
    </lineage>
</organism>
<sequence>SKTSVATLNWLRTNGDDFFCSQLRHVRLGASDFINHTHQGLGINRFTMKAVAIPQ</sequence>
<evidence type="ECO:0000313" key="1">
    <source>
        <dbReference type="EMBL" id="KNC69611.1"/>
    </source>
</evidence>
<accession>A0A0L0EYZ0</accession>
<reference evidence="1 2" key="1">
    <citation type="submission" date="2011-02" db="EMBL/GenBank/DDBJ databases">
        <title>The Genome Sequence of Sphaeroforma arctica JP610.</title>
        <authorList>
            <consortium name="The Broad Institute Genome Sequencing Platform"/>
            <person name="Russ C."/>
            <person name="Cuomo C."/>
            <person name="Young S.K."/>
            <person name="Zeng Q."/>
            <person name="Gargeya S."/>
            <person name="Alvarado L."/>
            <person name="Berlin A."/>
            <person name="Chapman S.B."/>
            <person name="Chen Z."/>
            <person name="Freedman E."/>
            <person name="Gellesch M."/>
            <person name="Goldberg J."/>
            <person name="Griggs A."/>
            <person name="Gujja S."/>
            <person name="Heilman E."/>
            <person name="Heiman D."/>
            <person name="Howarth C."/>
            <person name="Mehta T."/>
            <person name="Neiman D."/>
            <person name="Pearson M."/>
            <person name="Roberts A."/>
            <person name="Saif S."/>
            <person name="Shea T."/>
            <person name="Shenoy N."/>
            <person name="Sisk P."/>
            <person name="Stolte C."/>
            <person name="Sykes S."/>
            <person name="White J."/>
            <person name="Yandava C."/>
            <person name="Burger G."/>
            <person name="Gray M.W."/>
            <person name="Holland P.W.H."/>
            <person name="King N."/>
            <person name="Lang F.B.F."/>
            <person name="Roger A.J."/>
            <person name="Ruiz-Trillo I."/>
            <person name="Haas B."/>
            <person name="Nusbaum C."/>
            <person name="Birren B."/>
        </authorList>
    </citation>
    <scope>NUCLEOTIDE SEQUENCE [LARGE SCALE GENOMIC DNA]</scope>
    <source>
        <strain evidence="1 2">JP610</strain>
    </source>
</reference>
<protein>
    <submittedName>
        <fullName evidence="1">Uncharacterized protein</fullName>
    </submittedName>
</protein>
<name>A0A0L0EYZ0_9EUKA</name>
<evidence type="ECO:0000313" key="2">
    <source>
        <dbReference type="Proteomes" id="UP000054560"/>
    </source>
</evidence>
<feature type="non-terminal residue" evidence="1">
    <location>
        <position position="1"/>
    </location>
</feature>